<dbReference type="PANTHER" id="PTHR28216">
    <property type="entry name" value="DASH COMPLEX SUBUNIT DUO1"/>
    <property type="match status" value="1"/>
</dbReference>
<dbReference type="GO" id="GO:0042729">
    <property type="term" value="C:DASH complex"/>
    <property type="evidence" value="ECO:0007669"/>
    <property type="project" value="InterPro"/>
</dbReference>
<evidence type="ECO:0000256" key="12">
    <source>
        <dbReference type="ARBA" id="ARBA00023054"/>
    </source>
</evidence>
<keyword evidence="6" id="KW-0963">Cytoplasm</keyword>
<dbReference type="GO" id="GO:0007059">
    <property type="term" value="P:chromosome segregation"/>
    <property type="evidence" value="ECO:0007669"/>
    <property type="project" value="UniProtKB-KW"/>
</dbReference>
<dbReference type="Pfam" id="PF08651">
    <property type="entry name" value="DASH_Duo1"/>
    <property type="match status" value="1"/>
</dbReference>
<feature type="compositionally biased region" description="Basic and acidic residues" evidence="19">
    <location>
        <begin position="144"/>
        <end position="166"/>
    </location>
</feature>
<dbReference type="GO" id="GO:0005874">
    <property type="term" value="C:microtubule"/>
    <property type="evidence" value="ECO:0007669"/>
    <property type="project" value="UniProtKB-KW"/>
</dbReference>
<evidence type="ECO:0000256" key="17">
    <source>
        <dbReference type="ARBA" id="ARBA00044152"/>
    </source>
</evidence>
<dbReference type="GO" id="GO:0051301">
    <property type="term" value="P:cell division"/>
    <property type="evidence" value="ECO:0007669"/>
    <property type="project" value="UniProtKB-KW"/>
</dbReference>
<evidence type="ECO:0000256" key="14">
    <source>
        <dbReference type="ARBA" id="ARBA00023242"/>
    </source>
</evidence>
<evidence type="ECO:0000256" key="7">
    <source>
        <dbReference type="ARBA" id="ARBA00022618"/>
    </source>
</evidence>
<evidence type="ECO:0000256" key="8">
    <source>
        <dbReference type="ARBA" id="ARBA00022701"/>
    </source>
</evidence>
<dbReference type="InterPro" id="IPR013960">
    <property type="entry name" value="DASH_Duo1"/>
</dbReference>
<sequence>MAPQSPPSHRLKSLDITSSPPNSPPATNERQSDTEEPTSTSPTLPSYTQNQDQRPPLTEEQRVAALQRELHLLKTMNTTLTNLHTTLSVSKGNLKTLQTTISSSAVLLETWTRILSQAEHNARLIADPNWEGSSEDAILAEREEAERNAKAEREREEREQRERERAMSATAFTEKTPVQSNSRLGLGRGLRGSIGGRRVAGTVGRRATYRGRGRA</sequence>
<keyword evidence="7" id="KW-0132">Cell division</keyword>
<keyword evidence="11" id="KW-0995">Kinetochore</keyword>
<comment type="similarity">
    <text evidence="4">Belongs to the DASH complex DUO1 family.</text>
</comment>
<dbReference type="Proteomes" id="UP000664169">
    <property type="component" value="Unassembled WGS sequence"/>
</dbReference>
<name>A0A8H3FL92_9LECA</name>
<keyword evidence="15" id="KW-0131">Cell cycle</keyword>
<evidence type="ECO:0000256" key="4">
    <source>
        <dbReference type="ARBA" id="ARBA00005366"/>
    </source>
</evidence>
<keyword evidence="8" id="KW-0493">Microtubule</keyword>
<dbReference type="AlphaFoldDB" id="A0A8H3FL92"/>
<evidence type="ECO:0000256" key="11">
    <source>
        <dbReference type="ARBA" id="ARBA00022838"/>
    </source>
</evidence>
<comment type="caution">
    <text evidence="20">The sequence shown here is derived from an EMBL/GenBank/DDBJ whole genome shotgun (WGS) entry which is preliminary data.</text>
</comment>
<feature type="compositionally biased region" description="Gly residues" evidence="19">
    <location>
        <begin position="186"/>
        <end position="195"/>
    </location>
</feature>
<evidence type="ECO:0000256" key="18">
    <source>
        <dbReference type="ARBA" id="ARBA00044358"/>
    </source>
</evidence>
<feature type="region of interest" description="Disordered" evidence="19">
    <location>
        <begin position="144"/>
        <end position="215"/>
    </location>
</feature>
<dbReference type="GO" id="GO:0072686">
    <property type="term" value="C:mitotic spindle"/>
    <property type="evidence" value="ECO:0007669"/>
    <property type="project" value="InterPro"/>
</dbReference>
<keyword evidence="10" id="KW-0159">Chromosome partition</keyword>
<dbReference type="EMBL" id="CAJPDQ010000020">
    <property type="protein sequence ID" value="CAF9923923.1"/>
    <property type="molecule type" value="Genomic_DNA"/>
</dbReference>
<keyword evidence="9" id="KW-0498">Mitosis</keyword>
<evidence type="ECO:0000313" key="21">
    <source>
        <dbReference type="Proteomes" id="UP000664169"/>
    </source>
</evidence>
<protein>
    <recommendedName>
        <fullName evidence="17">DASH complex subunit DUO1</fullName>
    </recommendedName>
    <alternativeName>
        <fullName evidence="18">Outer kinetochore protein DUO1</fullName>
    </alternativeName>
</protein>
<feature type="compositionally biased region" description="Polar residues" evidence="19">
    <location>
        <begin position="170"/>
        <end position="181"/>
    </location>
</feature>
<dbReference type="OrthoDB" id="5599235at2759"/>
<evidence type="ECO:0000256" key="10">
    <source>
        <dbReference type="ARBA" id="ARBA00022829"/>
    </source>
</evidence>
<dbReference type="GO" id="GO:0000278">
    <property type="term" value="P:mitotic cell cycle"/>
    <property type="evidence" value="ECO:0007669"/>
    <property type="project" value="InterPro"/>
</dbReference>
<comment type="subcellular location">
    <subcellularLocation>
        <location evidence="3">Chromosome</location>
        <location evidence="3">Centromere</location>
        <location evidence="3">Kinetochore</location>
    </subcellularLocation>
    <subcellularLocation>
        <location evidence="2">Cytoplasm</location>
        <location evidence="2">Cytoskeleton</location>
        <location evidence="2">Spindle</location>
    </subcellularLocation>
    <subcellularLocation>
        <location evidence="1">Nucleus</location>
    </subcellularLocation>
</comment>
<accession>A0A8H3FL92</accession>
<evidence type="ECO:0000256" key="5">
    <source>
        <dbReference type="ARBA" id="ARBA00022454"/>
    </source>
</evidence>
<feature type="compositionally biased region" description="Low complexity" evidence="19">
    <location>
        <begin position="196"/>
        <end position="206"/>
    </location>
</feature>
<evidence type="ECO:0000256" key="3">
    <source>
        <dbReference type="ARBA" id="ARBA00004629"/>
    </source>
</evidence>
<gene>
    <name evidence="20" type="ORF">GOMPHAMPRED_003487</name>
</gene>
<organism evidence="20 21">
    <name type="scientific">Gomphillus americanus</name>
    <dbReference type="NCBI Taxonomy" id="1940652"/>
    <lineage>
        <taxon>Eukaryota</taxon>
        <taxon>Fungi</taxon>
        <taxon>Dikarya</taxon>
        <taxon>Ascomycota</taxon>
        <taxon>Pezizomycotina</taxon>
        <taxon>Lecanoromycetes</taxon>
        <taxon>OSLEUM clade</taxon>
        <taxon>Ostropomycetidae</taxon>
        <taxon>Ostropales</taxon>
        <taxon>Graphidaceae</taxon>
        <taxon>Gomphilloideae</taxon>
        <taxon>Gomphillus</taxon>
    </lineage>
</organism>
<reference evidence="20" key="1">
    <citation type="submission" date="2021-03" db="EMBL/GenBank/DDBJ databases">
        <authorList>
            <person name="Tagirdzhanova G."/>
        </authorList>
    </citation>
    <scope>NUCLEOTIDE SEQUENCE</scope>
</reference>
<evidence type="ECO:0000256" key="15">
    <source>
        <dbReference type="ARBA" id="ARBA00023306"/>
    </source>
</evidence>
<keyword evidence="5" id="KW-0158">Chromosome</keyword>
<keyword evidence="14" id="KW-0539">Nucleus</keyword>
<feature type="compositionally biased region" description="Low complexity" evidence="19">
    <location>
        <begin position="37"/>
        <end position="46"/>
    </location>
</feature>
<evidence type="ECO:0000256" key="6">
    <source>
        <dbReference type="ARBA" id="ARBA00022490"/>
    </source>
</evidence>
<keyword evidence="12" id="KW-0175">Coiled coil</keyword>
<evidence type="ECO:0000256" key="19">
    <source>
        <dbReference type="SAM" id="MobiDB-lite"/>
    </source>
</evidence>
<dbReference type="PANTHER" id="PTHR28216:SF1">
    <property type="entry name" value="DASH COMPLEX SUBUNIT DUO1"/>
    <property type="match status" value="1"/>
</dbReference>
<evidence type="ECO:0000313" key="20">
    <source>
        <dbReference type="EMBL" id="CAF9923923.1"/>
    </source>
</evidence>
<keyword evidence="13" id="KW-0206">Cytoskeleton</keyword>
<evidence type="ECO:0000256" key="9">
    <source>
        <dbReference type="ARBA" id="ARBA00022776"/>
    </source>
</evidence>
<keyword evidence="16" id="KW-0137">Centromere</keyword>
<evidence type="ECO:0000256" key="13">
    <source>
        <dbReference type="ARBA" id="ARBA00023212"/>
    </source>
</evidence>
<evidence type="ECO:0000256" key="2">
    <source>
        <dbReference type="ARBA" id="ARBA00004186"/>
    </source>
</evidence>
<evidence type="ECO:0000256" key="16">
    <source>
        <dbReference type="ARBA" id="ARBA00023328"/>
    </source>
</evidence>
<keyword evidence="21" id="KW-1185">Reference proteome</keyword>
<feature type="region of interest" description="Disordered" evidence="19">
    <location>
        <begin position="1"/>
        <end position="58"/>
    </location>
</feature>
<evidence type="ECO:0000256" key="1">
    <source>
        <dbReference type="ARBA" id="ARBA00004123"/>
    </source>
</evidence>
<proteinExistence type="inferred from homology"/>